<protein>
    <recommendedName>
        <fullName evidence="2">Glycosyl hydrolase family 36 C-terminal domain-containing protein</fullName>
    </recommendedName>
</protein>
<dbReference type="AlphaFoldDB" id="A0A645IUV6"/>
<name>A0A645IUV6_9ZZZZ</name>
<evidence type="ECO:0000313" key="1">
    <source>
        <dbReference type="EMBL" id="MPN54632.1"/>
    </source>
</evidence>
<sequence>MLTPACADWENCFEADLDFCWLATLPGIPGLSGDLASLNAEQLVRLAQFNAFYRQQRTFISSSVTTLLTPPRPQGDLSGWVAFELSAPGNEDLLLLTYRLEDGRAQNCFRLPTACAGQRYVVSSLPEMDQMLGEVSGEALREEGWQVELAEKNRAAAFWLRSL</sequence>
<reference evidence="1" key="1">
    <citation type="submission" date="2019-08" db="EMBL/GenBank/DDBJ databases">
        <authorList>
            <person name="Kucharzyk K."/>
            <person name="Murdoch R.W."/>
            <person name="Higgins S."/>
            <person name="Loffler F."/>
        </authorList>
    </citation>
    <scope>NUCLEOTIDE SEQUENCE</scope>
</reference>
<proteinExistence type="predicted"/>
<dbReference type="EMBL" id="VSSQ01123058">
    <property type="protein sequence ID" value="MPN54632.1"/>
    <property type="molecule type" value="Genomic_DNA"/>
</dbReference>
<comment type="caution">
    <text evidence="1">The sequence shown here is derived from an EMBL/GenBank/DDBJ whole genome shotgun (WGS) entry which is preliminary data.</text>
</comment>
<evidence type="ECO:0008006" key="2">
    <source>
        <dbReference type="Google" id="ProtNLM"/>
    </source>
</evidence>
<gene>
    <name evidence="1" type="ORF">SDC9_202304</name>
</gene>
<accession>A0A645IUV6</accession>
<organism evidence="1">
    <name type="scientific">bioreactor metagenome</name>
    <dbReference type="NCBI Taxonomy" id="1076179"/>
    <lineage>
        <taxon>unclassified sequences</taxon>
        <taxon>metagenomes</taxon>
        <taxon>ecological metagenomes</taxon>
    </lineage>
</organism>